<dbReference type="Gene3D" id="3.10.180.10">
    <property type="entry name" value="2,3-Dihydroxybiphenyl 1,2-Dioxygenase, domain 1"/>
    <property type="match status" value="1"/>
</dbReference>
<dbReference type="EMBL" id="QVMU01000038">
    <property type="protein sequence ID" value="RJX65205.1"/>
    <property type="molecule type" value="Genomic_DNA"/>
</dbReference>
<accession>A0A3A6Q573</accession>
<name>A0A3A6Q573_9VIBR</name>
<dbReference type="OrthoDB" id="4265398at2"/>
<evidence type="ECO:0000313" key="2">
    <source>
        <dbReference type="EMBL" id="RJX65205.1"/>
    </source>
</evidence>
<dbReference type="Proteomes" id="UP000273252">
    <property type="component" value="Unassembled WGS sequence"/>
</dbReference>
<dbReference type="PROSITE" id="PS51819">
    <property type="entry name" value="VOC"/>
    <property type="match status" value="1"/>
</dbReference>
<reference evidence="2 3" key="1">
    <citation type="submission" date="2018-08" db="EMBL/GenBank/DDBJ databases">
        <title>Vibrio isolated from the Eastern China Marginal Seas.</title>
        <authorList>
            <person name="Li Y."/>
        </authorList>
    </citation>
    <scope>NUCLEOTIDE SEQUENCE [LARGE SCALE GENOMIC DNA]</scope>
    <source>
        <strain evidence="2 3">BEI233</strain>
    </source>
</reference>
<keyword evidence="3" id="KW-1185">Reference proteome</keyword>
<dbReference type="SUPFAM" id="SSF54593">
    <property type="entry name" value="Glyoxalase/Bleomycin resistance protein/Dihydroxybiphenyl dioxygenase"/>
    <property type="match status" value="1"/>
</dbReference>
<dbReference type="PANTHER" id="PTHR36503:SF1">
    <property type="entry name" value="BLR2520 PROTEIN"/>
    <property type="match status" value="1"/>
</dbReference>
<dbReference type="InterPro" id="IPR004360">
    <property type="entry name" value="Glyas_Fos-R_dOase_dom"/>
</dbReference>
<dbReference type="Pfam" id="PF00903">
    <property type="entry name" value="Glyoxalase"/>
    <property type="match status" value="1"/>
</dbReference>
<organism evidence="2 3">
    <name type="scientific">Vibrio sinensis</name>
    <dbReference type="NCBI Taxonomy" id="2302434"/>
    <lineage>
        <taxon>Bacteria</taxon>
        <taxon>Pseudomonadati</taxon>
        <taxon>Pseudomonadota</taxon>
        <taxon>Gammaproteobacteria</taxon>
        <taxon>Vibrionales</taxon>
        <taxon>Vibrionaceae</taxon>
        <taxon>Vibrio</taxon>
    </lineage>
</organism>
<evidence type="ECO:0000313" key="3">
    <source>
        <dbReference type="Proteomes" id="UP000273252"/>
    </source>
</evidence>
<dbReference type="AlphaFoldDB" id="A0A3A6Q573"/>
<proteinExistence type="predicted"/>
<dbReference type="RefSeq" id="WP_120035447.1">
    <property type="nucleotide sequence ID" value="NZ_QVMU01000038.1"/>
</dbReference>
<dbReference type="InterPro" id="IPR037523">
    <property type="entry name" value="VOC_core"/>
</dbReference>
<dbReference type="PANTHER" id="PTHR36503">
    <property type="entry name" value="BLR2520 PROTEIN"/>
    <property type="match status" value="1"/>
</dbReference>
<sequence length="142" mass="15554">MEPRISIITLGVQDLDASYHFYTQLGFESPNQSKDGIVFFKTSGVCLALYPLQALAEDVSPQFGVPNPGFSGITLAHNTRTKEEVDQVLALAVTAGGKLEKQAQDVFWGGYSGYFSDPDGYLWEVAYGDCWSFNQDGSLVIE</sequence>
<dbReference type="InterPro" id="IPR029068">
    <property type="entry name" value="Glyas_Bleomycin-R_OHBP_Dase"/>
</dbReference>
<gene>
    <name evidence="2" type="ORF">DZ860_22415</name>
</gene>
<comment type="caution">
    <text evidence="2">The sequence shown here is derived from an EMBL/GenBank/DDBJ whole genome shotgun (WGS) entry which is preliminary data.</text>
</comment>
<protein>
    <submittedName>
        <fullName evidence="2">VOC family protein</fullName>
    </submittedName>
</protein>
<evidence type="ECO:0000259" key="1">
    <source>
        <dbReference type="PROSITE" id="PS51819"/>
    </source>
</evidence>
<feature type="domain" description="VOC" evidence="1">
    <location>
        <begin position="4"/>
        <end position="128"/>
    </location>
</feature>
<dbReference type="CDD" id="cd07251">
    <property type="entry name" value="VOC_like"/>
    <property type="match status" value="1"/>
</dbReference>